<proteinExistence type="predicted"/>
<protein>
    <submittedName>
        <fullName evidence="1">Uncharacterized protein</fullName>
    </submittedName>
</protein>
<dbReference type="AlphaFoldDB" id="A0AAD7SVD0"/>
<sequence length="71" mass="7693">MSWPPRLHCPDPDVVGLILFLSASTAGWCSTERKGETDLHLGIDERLWEFKDPSGSEVMIALAPAPSADNG</sequence>
<dbReference type="EMBL" id="JAINUG010000030">
    <property type="protein sequence ID" value="KAJ8409489.1"/>
    <property type="molecule type" value="Genomic_DNA"/>
</dbReference>
<gene>
    <name evidence="1" type="ORF">AAFF_G00228900</name>
</gene>
<keyword evidence="2" id="KW-1185">Reference proteome</keyword>
<name>A0AAD7SVD0_9TELE</name>
<evidence type="ECO:0000313" key="1">
    <source>
        <dbReference type="EMBL" id="KAJ8409489.1"/>
    </source>
</evidence>
<accession>A0AAD7SVD0</accession>
<evidence type="ECO:0000313" key="2">
    <source>
        <dbReference type="Proteomes" id="UP001221898"/>
    </source>
</evidence>
<organism evidence="1 2">
    <name type="scientific">Aldrovandia affinis</name>
    <dbReference type="NCBI Taxonomy" id="143900"/>
    <lineage>
        <taxon>Eukaryota</taxon>
        <taxon>Metazoa</taxon>
        <taxon>Chordata</taxon>
        <taxon>Craniata</taxon>
        <taxon>Vertebrata</taxon>
        <taxon>Euteleostomi</taxon>
        <taxon>Actinopterygii</taxon>
        <taxon>Neopterygii</taxon>
        <taxon>Teleostei</taxon>
        <taxon>Notacanthiformes</taxon>
        <taxon>Halosauridae</taxon>
        <taxon>Aldrovandia</taxon>
    </lineage>
</organism>
<dbReference type="Proteomes" id="UP001221898">
    <property type="component" value="Unassembled WGS sequence"/>
</dbReference>
<reference evidence="1" key="1">
    <citation type="journal article" date="2023" name="Science">
        <title>Genome structures resolve the early diversification of teleost fishes.</title>
        <authorList>
            <person name="Parey E."/>
            <person name="Louis A."/>
            <person name="Montfort J."/>
            <person name="Bouchez O."/>
            <person name="Roques C."/>
            <person name="Iampietro C."/>
            <person name="Lluch J."/>
            <person name="Castinel A."/>
            <person name="Donnadieu C."/>
            <person name="Desvignes T."/>
            <person name="Floi Bucao C."/>
            <person name="Jouanno E."/>
            <person name="Wen M."/>
            <person name="Mejri S."/>
            <person name="Dirks R."/>
            <person name="Jansen H."/>
            <person name="Henkel C."/>
            <person name="Chen W.J."/>
            <person name="Zahm M."/>
            <person name="Cabau C."/>
            <person name="Klopp C."/>
            <person name="Thompson A.W."/>
            <person name="Robinson-Rechavi M."/>
            <person name="Braasch I."/>
            <person name="Lecointre G."/>
            <person name="Bobe J."/>
            <person name="Postlethwait J.H."/>
            <person name="Berthelot C."/>
            <person name="Roest Crollius H."/>
            <person name="Guiguen Y."/>
        </authorList>
    </citation>
    <scope>NUCLEOTIDE SEQUENCE</scope>
    <source>
        <strain evidence="1">NC1722</strain>
    </source>
</reference>
<comment type="caution">
    <text evidence="1">The sequence shown here is derived from an EMBL/GenBank/DDBJ whole genome shotgun (WGS) entry which is preliminary data.</text>
</comment>